<sequence length="270" mass="31317">NYTVKPIIPAEKPELLSVAKAMHREDMGSKLQTLFQPELNAAIEAIQTGIYVGWRCPEFTWDCIRVGRMSRCFCGHLLDQHASYNGKTTRLPCQTTVCPCRAFQFIPGRVEDIGEFWHQKRRDFDPLTWRAKCRCNHTHEDHECKTSLKRCKYPGCGCSAFISNFLCAACDQHWEKHETVFEIEEERKKHGIPYGEAYLPFEEMPNLRNMVLTGDETEPGPMYKAITNGRGPIPRESHHSRYTCQDAQTEWTQTFLELMLVLDCNYRVTM</sequence>
<evidence type="ECO:0000313" key="2">
    <source>
        <dbReference type="EMBL" id="PIK35259.1"/>
    </source>
</evidence>
<dbReference type="AlphaFoldDB" id="A0A2G8JHR8"/>
<proteinExistence type="inferred from homology"/>
<dbReference type="EMBL" id="MRZV01001945">
    <property type="protein sequence ID" value="PIK35259.1"/>
    <property type="molecule type" value="Genomic_DNA"/>
</dbReference>
<comment type="similarity">
    <text evidence="1">Belongs to the FAM221 family.</text>
</comment>
<dbReference type="PANTHER" id="PTHR31214:SF3">
    <property type="entry name" value="PROTEIN FAM221B"/>
    <property type="match status" value="1"/>
</dbReference>
<dbReference type="Proteomes" id="UP000230750">
    <property type="component" value="Unassembled WGS sequence"/>
</dbReference>
<organism evidence="2 3">
    <name type="scientific">Stichopus japonicus</name>
    <name type="common">Sea cucumber</name>
    <dbReference type="NCBI Taxonomy" id="307972"/>
    <lineage>
        <taxon>Eukaryota</taxon>
        <taxon>Metazoa</taxon>
        <taxon>Echinodermata</taxon>
        <taxon>Eleutherozoa</taxon>
        <taxon>Echinozoa</taxon>
        <taxon>Holothuroidea</taxon>
        <taxon>Aspidochirotacea</taxon>
        <taxon>Aspidochirotida</taxon>
        <taxon>Stichopodidae</taxon>
        <taxon>Apostichopus</taxon>
    </lineage>
</organism>
<reference evidence="2 3" key="1">
    <citation type="journal article" date="2017" name="PLoS Biol.">
        <title>The sea cucumber genome provides insights into morphological evolution and visceral regeneration.</title>
        <authorList>
            <person name="Zhang X."/>
            <person name="Sun L."/>
            <person name="Yuan J."/>
            <person name="Sun Y."/>
            <person name="Gao Y."/>
            <person name="Zhang L."/>
            <person name="Li S."/>
            <person name="Dai H."/>
            <person name="Hamel J.F."/>
            <person name="Liu C."/>
            <person name="Yu Y."/>
            <person name="Liu S."/>
            <person name="Lin W."/>
            <person name="Guo K."/>
            <person name="Jin S."/>
            <person name="Xu P."/>
            <person name="Storey K.B."/>
            <person name="Huan P."/>
            <person name="Zhang T."/>
            <person name="Zhou Y."/>
            <person name="Zhang J."/>
            <person name="Lin C."/>
            <person name="Li X."/>
            <person name="Xing L."/>
            <person name="Huo D."/>
            <person name="Sun M."/>
            <person name="Wang L."/>
            <person name="Mercier A."/>
            <person name="Li F."/>
            <person name="Yang H."/>
            <person name="Xiang J."/>
        </authorList>
    </citation>
    <scope>NUCLEOTIDE SEQUENCE [LARGE SCALE GENOMIC DNA]</scope>
    <source>
        <strain evidence="2">Shaxun</strain>
        <tissue evidence="2">Muscle</tissue>
    </source>
</reference>
<gene>
    <name evidence="2" type="ORF">BSL78_27917</name>
</gene>
<dbReference type="PANTHER" id="PTHR31214">
    <property type="entry name" value="PROTEIN FAM221A-RELATED"/>
    <property type="match status" value="1"/>
</dbReference>
<name>A0A2G8JHR8_STIJA</name>
<feature type="non-terminal residue" evidence="2">
    <location>
        <position position="1"/>
    </location>
</feature>
<evidence type="ECO:0008006" key="4">
    <source>
        <dbReference type="Google" id="ProtNLM"/>
    </source>
</evidence>
<dbReference type="InterPro" id="IPR026755">
    <property type="entry name" value="Fam221a/b"/>
</dbReference>
<evidence type="ECO:0000313" key="3">
    <source>
        <dbReference type="Proteomes" id="UP000230750"/>
    </source>
</evidence>
<keyword evidence="3" id="KW-1185">Reference proteome</keyword>
<comment type="caution">
    <text evidence="2">The sequence shown here is derived from an EMBL/GenBank/DDBJ whole genome shotgun (WGS) entry which is preliminary data.</text>
</comment>
<evidence type="ECO:0000256" key="1">
    <source>
        <dbReference type="ARBA" id="ARBA00011026"/>
    </source>
</evidence>
<accession>A0A2G8JHR8</accession>
<dbReference type="OrthoDB" id="196393at2759"/>
<dbReference type="Pfam" id="PF14753">
    <property type="entry name" value="FAM221"/>
    <property type="match status" value="2"/>
</dbReference>
<protein>
    <recommendedName>
        <fullName evidence="4">Protein FAM221B</fullName>
    </recommendedName>
</protein>